<sequence length="125" mass="14100">MTIIPKEVLLAAAMMAKLEGLLPEQTMAMVFRALDHEIRAPRGGCFNPARTLGIGKAIYAALFNFPFDLMIDTRTSNGWRWETQIPDYGYCASFEQMFVQAQLDVAQQRTVKHRPHQADIAQNSV</sequence>
<dbReference type="EMBL" id="CP058627">
    <property type="protein sequence ID" value="QLG87236.1"/>
    <property type="molecule type" value="Genomic_DNA"/>
</dbReference>
<dbReference type="KEGG" id="chiz:HQ393_02650"/>
<keyword evidence="2" id="KW-1185">Reference proteome</keyword>
<organism evidence="1 2">
    <name type="scientific">Chitinibacter bivalviorum</name>
    <dbReference type="NCBI Taxonomy" id="2739434"/>
    <lineage>
        <taxon>Bacteria</taxon>
        <taxon>Pseudomonadati</taxon>
        <taxon>Pseudomonadota</taxon>
        <taxon>Betaproteobacteria</taxon>
        <taxon>Neisseriales</taxon>
        <taxon>Chitinibacteraceae</taxon>
        <taxon>Chitinibacter</taxon>
    </lineage>
</organism>
<protein>
    <submittedName>
        <fullName evidence="1">Uncharacterized protein</fullName>
    </submittedName>
</protein>
<proteinExistence type="predicted"/>
<dbReference type="Proteomes" id="UP000509597">
    <property type="component" value="Chromosome"/>
</dbReference>
<accession>A0A7H9BG59</accession>
<evidence type="ECO:0000313" key="1">
    <source>
        <dbReference type="EMBL" id="QLG87236.1"/>
    </source>
</evidence>
<name>A0A7H9BG59_9NEIS</name>
<gene>
    <name evidence="1" type="ORF">HQ393_02650</name>
</gene>
<reference evidence="1 2" key="1">
    <citation type="submission" date="2020-07" db="EMBL/GenBank/DDBJ databases">
        <title>Complete genome sequence of Chitinibacter sp. 2T18.</title>
        <authorList>
            <person name="Bae J.-W."/>
            <person name="Choi J.-W."/>
        </authorList>
    </citation>
    <scope>NUCLEOTIDE SEQUENCE [LARGE SCALE GENOMIC DNA]</scope>
    <source>
        <strain evidence="1 2">2T18</strain>
    </source>
</reference>
<evidence type="ECO:0000313" key="2">
    <source>
        <dbReference type="Proteomes" id="UP000509597"/>
    </source>
</evidence>
<dbReference type="AlphaFoldDB" id="A0A7H9BG59"/>
<dbReference type="RefSeq" id="WP_179357320.1">
    <property type="nucleotide sequence ID" value="NZ_CP058627.1"/>
</dbReference>